<feature type="domain" description="Integration host factor-like helix-two turn-helix" evidence="1">
    <location>
        <begin position="32"/>
        <end position="100"/>
    </location>
</feature>
<dbReference type="InterPro" id="IPR047806">
    <property type="entry name" value="IHF_actinobact"/>
</dbReference>
<reference evidence="2" key="1">
    <citation type="submission" date="2018-08" db="EMBL/GenBank/DDBJ databases">
        <title>Murine metabolic-syndrome-specific gut microbial biobank.</title>
        <authorList>
            <person name="Liu C."/>
        </authorList>
    </citation>
    <scope>NUCLEOTIDE SEQUENCE [LARGE SCALE GENOMIC DNA]</scope>
    <source>
        <strain evidence="2">Z82</strain>
    </source>
</reference>
<accession>A0A7C9JQV8</accession>
<dbReference type="EMBL" id="QWKH01000004">
    <property type="protein sequence ID" value="NBI33697.1"/>
    <property type="molecule type" value="Genomic_DNA"/>
</dbReference>
<dbReference type="AlphaFoldDB" id="A0A7C9JQV8"/>
<proteinExistence type="predicted"/>
<gene>
    <name evidence="2" type="ORF">D1639_01330</name>
</gene>
<dbReference type="InterPro" id="IPR055201">
    <property type="entry name" value="IHF-like_H2TH"/>
</dbReference>
<organism evidence="2">
    <name type="scientific">Muribaculaceae bacterium Z82</name>
    <dbReference type="NCBI Taxonomy" id="2304548"/>
    <lineage>
        <taxon>Bacteria</taxon>
        <taxon>Pseudomonadati</taxon>
        <taxon>Bacteroidota</taxon>
        <taxon>Bacteroidia</taxon>
        <taxon>Bacteroidales</taxon>
        <taxon>Muribaculaceae</taxon>
    </lineage>
</organism>
<dbReference type="NCBIfam" id="NF041260">
    <property type="entry name" value="actino_IHF"/>
    <property type="match status" value="1"/>
</dbReference>
<dbReference type="Pfam" id="PF22525">
    <property type="entry name" value="H2TH_5"/>
    <property type="match status" value="1"/>
</dbReference>
<evidence type="ECO:0000259" key="1">
    <source>
        <dbReference type="Pfam" id="PF22525"/>
    </source>
</evidence>
<dbReference type="Gene3D" id="1.10.8.50">
    <property type="match status" value="1"/>
</dbReference>
<protein>
    <submittedName>
        <fullName evidence="2">Integration host factor</fullName>
    </submittedName>
</protein>
<name>A0A7C9JQV8_9BACT</name>
<sequence length="106" mass="11696">MAIPQLSAAERQAALEKAKAARIKRAQVRDELKSGKLTLAQVIEMKDDPVVGRMKVSTLIETLPSYGKAKAEKVMKELQIAESRRLRGLGERQQAALLERLGKTGK</sequence>
<evidence type="ECO:0000313" key="2">
    <source>
        <dbReference type="EMBL" id="NBI33697.1"/>
    </source>
</evidence>
<comment type="caution">
    <text evidence="2">The sequence shown here is derived from an EMBL/GenBank/DDBJ whole genome shotgun (WGS) entry which is preliminary data.</text>
</comment>